<dbReference type="PANTHER" id="PTHR30480:SF13">
    <property type="entry name" value="BETA-HEXOSAMINIDASE"/>
    <property type="match status" value="1"/>
</dbReference>
<name>A0ABY7AK29_9ALTE</name>
<dbReference type="Pfam" id="PF00933">
    <property type="entry name" value="Glyco_hydro_3"/>
    <property type="match status" value="1"/>
</dbReference>
<gene>
    <name evidence="10 12" type="primary">nagZ</name>
    <name evidence="12" type="ORF">OLW01_07300</name>
</gene>
<evidence type="ECO:0000256" key="2">
    <source>
        <dbReference type="ARBA" id="ARBA00022490"/>
    </source>
</evidence>
<evidence type="ECO:0000256" key="5">
    <source>
        <dbReference type="ARBA" id="ARBA00022960"/>
    </source>
</evidence>
<feature type="site" description="Important for catalytic activity" evidence="10">
    <location>
        <position position="174"/>
    </location>
</feature>
<evidence type="ECO:0000259" key="11">
    <source>
        <dbReference type="Pfam" id="PF00933"/>
    </source>
</evidence>
<dbReference type="Gene3D" id="3.20.20.300">
    <property type="entry name" value="Glycoside hydrolase, family 3, N-terminal domain"/>
    <property type="match status" value="1"/>
</dbReference>
<protein>
    <recommendedName>
        <fullName evidence="10">Beta-hexosaminidase</fullName>
        <ecNumber evidence="10">3.2.1.52</ecNumber>
    </recommendedName>
    <alternativeName>
        <fullName evidence="10">Beta-N-acetylhexosaminidase</fullName>
    </alternativeName>
    <alternativeName>
        <fullName evidence="10">N-acetyl-beta-glucosaminidase</fullName>
    </alternativeName>
</protein>
<dbReference type="HAMAP" id="MF_00364">
    <property type="entry name" value="NagZ"/>
    <property type="match status" value="1"/>
</dbReference>
<feature type="binding site" evidence="10">
    <location>
        <begin position="163"/>
        <end position="164"/>
    </location>
    <ligand>
        <name>substrate</name>
    </ligand>
</feature>
<dbReference type="PROSITE" id="PS00775">
    <property type="entry name" value="GLYCOSYL_HYDROL_F3"/>
    <property type="match status" value="1"/>
</dbReference>
<reference evidence="12" key="1">
    <citation type="submission" date="2022-10" db="EMBL/GenBank/DDBJ databases">
        <title>Catenovulum adriacola sp. nov. isolated in the Harbour of Susak.</title>
        <authorList>
            <person name="Schoch T."/>
            <person name="Reich S.J."/>
            <person name="Stoeferle S."/>
            <person name="Flaiz M."/>
            <person name="Kazda M."/>
            <person name="Riedel C.U."/>
            <person name="Duerre P."/>
        </authorList>
    </citation>
    <scope>NUCLEOTIDE SEQUENCE</scope>
    <source>
        <strain evidence="12">TS8</strain>
    </source>
</reference>
<evidence type="ECO:0000256" key="8">
    <source>
        <dbReference type="ARBA" id="ARBA00023306"/>
    </source>
</evidence>
<keyword evidence="7 10" id="KW-0326">Glycosidase</keyword>
<dbReference type="NCBIfam" id="NF003740">
    <property type="entry name" value="PRK05337.1"/>
    <property type="match status" value="1"/>
</dbReference>
<dbReference type="PANTHER" id="PTHR30480">
    <property type="entry name" value="BETA-HEXOSAMINIDASE-RELATED"/>
    <property type="match status" value="1"/>
</dbReference>
<comment type="catalytic activity">
    <reaction evidence="1 10">
        <text>Hydrolysis of terminal non-reducing N-acetyl-D-hexosamine residues in N-acetyl-beta-D-hexosaminides.</text>
        <dbReference type="EC" id="3.2.1.52"/>
    </reaction>
</comment>
<accession>A0ABY7AK29</accession>
<evidence type="ECO:0000256" key="10">
    <source>
        <dbReference type="HAMAP-Rule" id="MF_00364"/>
    </source>
</evidence>
<feature type="binding site" evidence="10">
    <location>
        <position position="133"/>
    </location>
    <ligand>
        <name>substrate</name>
    </ligand>
</feature>
<evidence type="ECO:0000313" key="13">
    <source>
        <dbReference type="Proteomes" id="UP001163726"/>
    </source>
</evidence>
<feature type="domain" description="Glycoside hydrolase family 3 N-terminal" evidence="11">
    <location>
        <begin position="12"/>
        <end position="292"/>
    </location>
</feature>
<evidence type="ECO:0000256" key="6">
    <source>
        <dbReference type="ARBA" id="ARBA00022984"/>
    </source>
</evidence>
<evidence type="ECO:0000256" key="3">
    <source>
        <dbReference type="ARBA" id="ARBA00022618"/>
    </source>
</evidence>
<feature type="binding site" evidence="10">
    <location>
        <position position="62"/>
    </location>
    <ligand>
        <name>substrate</name>
    </ligand>
</feature>
<evidence type="ECO:0000256" key="1">
    <source>
        <dbReference type="ARBA" id="ARBA00001231"/>
    </source>
</evidence>
<keyword evidence="6 10" id="KW-0573">Peptidoglycan synthesis</keyword>
<dbReference type="InterPro" id="IPR036962">
    <property type="entry name" value="Glyco_hydro_3_N_sf"/>
</dbReference>
<keyword evidence="3 10" id="KW-0132">Cell division</keyword>
<dbReference type="InterPro" id="IPR022956">
    <property type="entry name" value="Beta_hexosaminidase_bac"/>
</dbReference>
<dbReference type="InterPro" id="IPR050226">
    <property type="entry name" value="NagZ_Beta-hexosaminidase"/>
</dbReference>
<dbReference type="SUPFAM" id="SSF51445">
    <property type="entry name" value="(Trans)glycosidases"/>
    <property type="match status" value="1"/>
</dbReference>
<comment type="similarity">
    <text evidence="10">Belongs to the glycosyl hydrolase 3 family. NagZ subfamily.</text>
</comment>
<keyword evidence="8 10" id="KW-0131">Cell cycle</keyword>
<proteinExistence type="inferred from homology"/>
<keyword evidence="9 10" id="KW-0961">Cell wall biogenesis/degradation</keyword>
<dbReference type="GO" id="GO:0004563">
    <property type="term" value="F:beta-N-acetylhexosaminidase activity"/>
    <property type="evidence" value="ECO:0007669"/>
    <property type="project" value="UniProtKB-EC"/>
</dbReference>
<evidence type="ECO:0000256" key="7">
    <source>
        <dbReference type="ARBA" id="ARBA00023295"/>
    </source>
</evidence>
<evidence type="ECO:0000313" key="12">
    <source>
        <dbReference type="EMBL" id="WAJ69001.1"/>
    </source>
</evidence>
<keyword evidence="4 10" id="KW-0378">Hydrolase</keyword>
<dbReference type="EC" id="3.2.1.52" evidence="10"/>
<keyword evidence="2 10" id="KW-0963">Cytoplasm</keyword>
<feature type="active site" description="Proton donor/acceptor" evidence="10">
    <location>
        <position position="176"/>
    </location>
</feature>
<feature type="active site" description="Nucleophile" evidence="10">
    <location>
        <position position="248"/>
    </location>
</feature>
<dbReference type="InterPro" id="IPR001764">
    <property type="entry name" value="Glyco_hydro_3_N"/>
</dbReference>
<comment type="function">
    <text evidence="10">Plays a role in peptidoglycan recycling by cleaving the terminal beta-1,4-linked N-acetylglucosamine (GlcNAc) from peptide-linked peptidoglycan fragments, giving rise to free GlcNAc, anhydro-N-acetylmuramic acid and anhydro-N-acetylmuramic acid-linked peptides.</text>
</comment>
<evidence type="ECO:0000256" key="4">
    <source>
        <dbReference type="ARBA" id="ARBA00022801"/>
    </source>
</evidence>
<evidence type="ECO:0000256" key="9">
    <source>
        <dbReference type="ARBA" id="ARBA00023316"/>
    </source>
</evidence>
<dbReference type="EMBL" id="CP109965">
    <property type="protein sequence ID" value="WAJ69001.1"/>
    <property type="molecule type" value="Genomic_DNA"/>
</dbReference>
<organism evidence="12 13">
    <name type="scientific">Catenovulum adriaticum</name>
    <dbReference type="NCBI Taxonomy" id="2984846"/>
    <lineage>
        <taxon>Bacteria</taxon>
        <taxon>Pseudomonadati</taxon>
        <taxon>Pseudomonadota</taxon>
        <taxon>Gammaproteobacteria</taxon>
        <taxon>Alteromonadales</taxon>
        <taxon>Alteromonadaceae</taxon>
        <taxon>Catenovulum</taxon>
    </lineage>
</organism>
<dbReference type="Proteomes" id="UP001163726">
    <property type="component" value="Chromosome"/>
</dbReference>
<keyword evidence="5 10" id="KW-0133">Cell shape</keyword>
<keyword evidence="13" id="KW-1185">Reference proteome</keyword>
<dbReference type="RefSeq" id="WP_268073113.1">
    <property type="nucleotide sequence ID" value="NZ_CP109965.1"/>
</dbReference>
<comment type="subcellular location">
    <subcellularLocation>
        <location evidence="10">Cytoplasm</location>
    </subcellularLocation>
</comment>
<comment type="pathway">
    <text evidence="10">Cell wall biogenesis; peptidoglycan recycling.</text>
</comment>
<dbReference type="InterPro" id="IPR017853">
    <property type="entry name" value="GH"/>
</dbReference>
<dbReference type="InterPro" id="IPR019800">
    <property type="entry name" value="Glyco_hydro_3_AS"/>
</dbReference>
<sequence>MSALMLDLHGYEIDAEEKEILQHPMVGGLILFSRNFDNVKQLTELTQQIKKLARQPILIAVDQEGGRVQRFRQGFSPIPAMHDLHKAKLGLSTTQLCLEMGWLMASEMQSVGIDLSFAPVLDLNGISEVIMNRAFHSQSDKVIELAGAFIRGMKQAGMKATGKHFPGHGSVKADSHIAAPIDSRSKNTIFSQDMQVFSSLIAQNDLDAIMPAHVIYSQVDDKPAGFSPHWLQHILKEKLDFNGVIFSDDLSMQAANIAGDYVGKAQAALSAGCDMILACNNRSGAVQILDAYQTLQTFIKPSSDKKIKALLSQYSLNKLQLEQTARWQQANKLAQRLSE</sequence>
<feature type="binding site" evidence="10">
    <location>
        <position position="70"/>
    </location>
    <ligand>
        <name>substrate</name>
    </ligand>
</feature>